<dbReference type="Proteomes" id="UP000824120">
    <property type="component" value="Chromosome 11"/>
</dbReference>
<name>A0A9J5WGP3_SOLCO</name>
<gene>
    <name evidence="1" type="ORF">H5410_054920</name>
</gene>
<keyword evidence="2" id="KW-1185">Reference proteome</keyword>
<evidence type="ECO:0000313" key="1">
    <source>
        <dbReference type="EMBL" id="KAG5574786.1"/>
    </source>
</evidence>
<evidence type="ECO:0000313" key="2">
    <source>
        <dbReference type="Proteomes" id="UP000824120"/>
    </source>
</evidence>
<reference evidence="1 2" key="1">
    <citation type="submission" date="2020-09" db="EMBL/GenBank/DDBJ databases">
        <title>De no assembly of potato wild relative species, Solanum commersonii.</title>
        <authorList>
            <person name="Cho K."/>
        </authorList>
    </citation>
    <scope>NUCLEOTIDE SEQUENCE [LARGE SCALE GENOMIC DNA]</scope>
    <source>
        <strain evidence="1">LZ3.2</strain>
        <tissue evidence="1">Leaf</tissue>
    </source>
</reference>
<dbReference type="AlphaFoldDB" id="A0A9J5WGP3"/>
<proteinExistence type="predicted"/>
<dbReference type="OrthoDB" id="1706062at2759"/>
<comment type="caution">
    <text evidence="1">The sequence shown here is derived from an EMBL/GenBank/DDBJ whole genome shotgun (WGS) entry which is preliminary data.</text>
</comment>
<protein>
    <submittedName>
        <fullName evidence="1">Uncharacterized protein</fullName>
    </submittedName>
</protein>
<dbReference type="EMBL" id="JACXVP010000011">
    <property type="protein sequence ID" value="KAG5574786.1"/>
    <property type="molecule type" value="Genomic_DNA"/>
</dbReference>
<sequence length="60" mass="7244">MAMWIEYLHSSDGTEQNKVRVYGVGKRVESIRRDDLHKQNKIRIWLKKIKAIDIMTNHHR</sequence>
<organism evidence="1 2">
    <name type="scientific">Solanum commersonii</name>
    <name type="common">Commerson's wild potato</name>
    <name type="synonym">Commerson's nightshade</name>
    <dbReference type="NCBI Taxonomy" id="4109"/>
    <lineage>
        <taxon>Eukaryota</taxon>
        <taxon>Viridiplantae</taxon>
        <taxon>Streptophyta</taxon>
        <taxon>Embryophyta</taxon>
        <taxon>Tracheophyta</taxon>
        <taxon>Spermatophyta</taxon>
        <taxon>Magnoliopsida</taxon>
        <taxon>eudicotyledons</taxon>
        <taxon>Gunneridae</taxon>
        <taxon>Pentapetalae</taxon>
        <taxon>asterids</taxon>
        <taxon>lamiids</taxon>
        <taxon>Solanales</taxon>
        <taxon>Solanaceae</taxon>
        <taxon>Solanoideae</taxon>
        <taxon>Solaneae</taxon>
        <taxon>Solanum</taxon>
    </lineage>
</organism>
<accession>A0A9J5WGP3</accession>